<proteinExistence type="inferred from homology"/>
<dbReference type="InterPro" id="IPR042243">
    <property type="entry name" value="HypD_1"/>
</dbReference>
<name>A0A644VYA6_9ZZZZ</name>
<sequence length="358" mass="40440">MNKKFLIERFLEEINNYPNGKFNIMEVCGTHTQAISKFGIRELVEPKINLISGPGCPVCVTSEEYIDAAIEILKDDKVVLATFGDMMKVKGSKENLIEQREKGKNIRIIYSPLDSINLAEENKDKEVVFLAVGFETTALIIALTIKTAKKRNIRNISFFIGIKRMEPILHHILRDDKLNIQGLICPGHVASVMGADYFKFIVEEYNIPAVVAGFNELDIIGAIYFLTQEQSKNKKTFKNLYKSCVTSKGNLKGNQIIKEVFSYCDSEWRGIGNIGSSGFLLKEDYKYYDAIKKFKISLRKGNSKNCVCSEILLGKKRPINCEFFGRLCTPENPVGPCMVSNEGACSIFYKYNGRIINE</sequence>
<gene>
    <name evidence="4" type="primary">hypD_9</name>
    <name evidence="4" type="ORF">SDC9_41643</name>
</gene>
<dbReference type="Gene3D" id="3.40.50.11750">
    <property type="entry name" value="HypD, alpha/beta domain 1"/>
    <property type="match status" value="2"/>
</dbReference>
<dbReference type="PIRSF" id="PIRSF005622">
    <property type="entry name" value="Hydrgn_mat_hypD"/>
    <property type="match status" value="1"/>
</dbReference>
<comment type="caution">
    <text evidence="4">The sequence shown here is derived from an EMBL/GenBank/DDBJ whole genome shotgun (WGS) entry which is preliminary data.</text>
</comment>
<protein>
    <submittedName>
        <fullName evidence="4">Hydrogenase maturation factor HypD</fullName>
    </submittedName>
</protein>
<evidence type="ECO:0000256" key="3">
    <source>
        <dbReference type="ARBA" id="ARBA00023004"/>
    </source>
</evidence>
<dbReference type="Pfam" id="PF01924">
    <property type="entry name" value="HypD"/>
    <property type="match status" value="1"/>
</dbReference>
<dbReference type="AlphaFoldDB" id="A0A644VYA6"/>
<dbReference type="Gene3D" id="6.10.20.100">
    <property type="match status" value="1"/>
</dbReference>
<dbReference type="PANTHER" id="PTHR30149">
    <property type="entry name" value="HYDROGENASE PROTEIN ASSEMBLY PROTEIN HYPD"/>
    <property type="match status" value="1"/>
</dbReference>
<comment type="similarity">
    <text evidence="1">Belongs to the HypD family.</text>
</comment>
<accession>A0A644VYA6</accession>
<keyword evidence="2" id="KW-0479">Metal-binding</keyword>
<dbReference type="EMBL" id="VSSQ01000468">
    <property type="protein sequence ID" value="MPL95472.1"/>
    <property type="molecule type" value="Genomic_DNA"/>
</dbReference>
<dbReference type="InterPro" id="IPR002780">
    <property type="entry name" value="Hyd_form_HypD"/>
</dbReference>
<dbReference type="NCBIfam" id="TIGR00075">
    <property type="entry name" value="hypD"/>
    <property type="match status" value="1"/>
</dbReference>
<reference evidence="4" key="1">
    <citation type="submission" date="2019-08" db="EMBL/GenBank/DDBJ databases">
        <authorList>
            <person name="Kucharzyk K."/>
            <person name="Murdoch R.W."/>
            <person name="Higgins S."/>
            <person name="Loffler F."/>
        </authorList>
    </citation>
    <scope>NUCLEOTIDE SEQUENCE</scope>
</reference>
<dbReference type="GO" id="GO:0070025">
    <property type="term" value="F:carbon monoxide binding"/>
    <property type="evidence" value="ECO:0007669"/>
    <property type="project" value="TreeGrafter"/>
</dbReference>
<evidence type="ECO:0000256" key="1">
    <source>
        <dbReference type="ARBA" id="ARBA00007888"/>
    </source>
</evidence>
<organism evidence="4">
    <name type="scientific">bioreactor metagenome</name>
    <dbReference type="NCBI Taxonomy" id="1076179"/>
    <lineage>
        <taxon>unclassified sequences</taxon>
        <taxon>metagenomes</taxon>
        <taxon>ecological metagenomes</taxon>
    </lineage>
</organism>
<dbReference type="GO" id="GO:0051539">
    <property type="term" value="F:4 iron, 4 sulfur cluster binding"/>
    <property type="evidence" value="ECO:0007669"/>
    <property type="project" value="TreeGrafter"/>
</dbReference>
<dbReference type="GO" id="GO:0051604">
    <property type="term" value="P:protein maturation"/>
    <property type="evidence" value="ECO:0007669"/>
    <property type="project" value="TreeGrafter"/>
</dbReference>
<dbReference type="PANTHER" id="PTHR30149:SF0">
    <property type="entry name" value="HYDROGENASE MATURATION FACTOR HYPD"/>
    <property type="match status" value="1"/>
</dbReference>
<evidence type="ECO:0000256" key="2">
    <source>
        <dbReference type="ARBA" id="ARBA00022723"/>
    </source>
</evidence>
<evidence type="ECO:0000313" key="4">
    <source>
        <dbReference type="EMBL" id="MPL95472.1"/>
    </source>
</evidence>
<keyword evidence="3" id="KW-0408">Iron</keyword>
<dbReference type="InterPro" id="IPR042244">
    <property type="entry name" value="HypD_2_sf"/>
</dbReference>
<dbReference type="GO" id="GO:0005506">
    <property type="term" value="F:iron ion binding"/>
    <property type="evidence" value="ECO:0007669"/>
    <property type="project" value="TreeGrafter"/>
</dbReference>